<reference evidence="1 2" key="1">
    <citation type="submission" date="2018-08" db="EMBL/GenBank/DDBJ databases">
        <title>A genome reference for cultivated species of the human gut microbiota.</title>
        <authorList>
            <person name="Zou Y."/>
            <person name="Xue W."/>
            <person name="Luo G."/>
        </authorList>
    </citation>
    <scope>NUCLEOTIDE SEQUENCE [LARGE SCALE GENOMIC DNA]</scope>
    <source>
        <strain evidence="1 2">AM31-10</strain>
    </source>
</reference>
<name>A0A414FTK3_9BACT</name>
<organism evidence="1 2">
    <name type="scientific">Phocaeicola plebeius</name>
    <dbReference type="NCBI Taxonomy" id="310297"/>
    <lineage>
        <taxon>Bacteria</taxon>
        <taxon>Pseudomonadati</taxon>
        <taxon>Bacteroidota</taxon>
        <taxon>Bacteroidia</taxon>
        <taxon>Bacteroidales</taxon>
        <taxon>Bacteroidaceae</taxon>
        <taxon>Phocaeicola</taxon>
    </lineage>
</organism>
<dbReference type="Proteomes" id="UP000284361">
    <property type="component" value="Unassembled WGS sequence"/>
</dbReference>
<dbReference type="AlphaFoldDB" id="A0A414FTK3"/>
<dbReference type="EMBL" id="QSJG01000016">
    <property type="protein sequence ID" value="RHD54101.1"/>
    <property type="molecule type" value="Genomic_DNA"/>
</dbReference>
<sequence>MKKYNESAMMQKMSLKEMNDVNGGNPVAIKAAEFLLGLVVGELLDRGAGDDFWEGWNDAKKNK</sequence>
<gene>
    <name evidence="1" type="ORF">DW789_08855</name>
</gene>
<comment type="caution">
    <text evidence="1">The sequence shown here is derived from an EMBL/GenBank/DDBJ whole genome shotgun (WGS) entry which is preliminary data.</text>
</comment>
<evidence type="ECO:0000313" key="2">
    <source>
        <dbReference type="Proteomes" id="UP000284361"/>
    </source>
</evidence>
<protein>
    <submittedName>
        <fullName evidence="1">Uncharacterized protein</fullName>
    </submittedName>
</protein>
<dbReference type="RefSeq" id="WP_118164940.1">
    <property type="nucleotide sequence ID" value="NZ_CAUHHG010000007.1"/>
</dbReference>
<evidence type="ECO:0000313" key="1">
    <source>
        <dbReference type="EMBL" id="RHD54101.1"/>
    </source>
</evidence>
<accession>A0A414FTK3</accession>
<proteinExistence type="predicted"/>